<evidence type="ECO:0000313" key="4">
    <source>
        <dbReference type="Proteomes" id="UP000597617"/>
    </source>
</evidence>
<reference evidence="3 4" key="1">
    <citation type="submission" date="2020-11" db="EMBL/GenBank/DDBJ databases">
        <authorList>
            <person name="Kim M.K."/>
        </authorList>
    </citation>
    <scope>NUCLEOTIDE SEQUENCE [LARGE SCALE GENOMIC DNA]</scope>
    <source>
        <strain evidence="3 4">BT683</strain>
    </source>
</reference>
<dbReference type="Pfam" id="PF18962">
    <property type="entry name" value="Por_Secre_tail"/>
    <property type="match status" value="1"/>
</dbReference>
<feature type="signal peptide" evidence="1">
    <location>
        <begin position="1"/>
        <end position="20"/>
    </location>
</feature>
<keyword evidence="1" id="KW-0732">Signal</keyword>
<name>A0ABS0INE7_9BACT</name>
<gene>
    <name evidence="3" type="ORF">I2I05_21055</name>
</gene>
<comment type="caution">
    <text evidence="3">The sequence shown here is derived from an EMBL/GenBank/DDBJ whole genome shotgun (WGS) entry which is preliminary data.</text>
</comment>
<organism evidence="3 4">
    <name type="scientific">Hymenobacter jeongseonensis</name>
    <dbReference type="NCBI Taxonomy" id="2791027"/>
    <lineage>
        <taxon>Bacteria</taxon>
        <taxon>Pseudomonadati</taxon>
        <taxon>Bacteroidota</taxon>
        <taxon>Cytophagia</taxon>
        <taxon>Cytophagales</taxon>
        <taxon>Hymenobacteraceae</taxon>
        <taxon>Hymenobacter</taxon>
    </lineage>
</organism>
<feature type="domain" description="Secretion system C-terminal sorting" evidence="2">
    <location>
        <begin position="1064"/>
        <end position="1141"/>
    </location>
</feature>
<feature type="chain" id="PRO_5047210567" evidence="1">
    <location>
        <begin position="21"/>
        <end position="1142"/>
    </location>
</feature>
<evidence type="ECO:0000256" key="1">
    <source>
        <dbReference type="SAM" id="SignalP"/>
    </source>
</evidence>
<dbReference type="EMBL" id="JADQDQ010000021">
    <property type="protein sequence ID" value="MBF9239894.1"/>
    <property type="molecule type" value="Genomic_DNA"/>
</dbReference>
<proteinExistence type="predicted"/>
<keyword evidence="4" id="KW-1185">Reference proteome</keyword>
<evidence type="ECO:0000313" key="3">
    <source>
        <dbReference type="EMBL" id="MBF9239894.1"/>
    </source>
</evidence>
<dbReference type="InterPro" id="IPR026444">
    <property type="entry name" value="Secre_tail"/>
</dbReference>
<sequence>MATLLPVAPAVYAQCTFAVAATPAGPLNLCGGGFTLTAAATVGSINTTGTGFNSVVSSLIPLADGKLLVGGNFTTYNGNVAAPDYVARLNADGTLDPTFNAGGSGFDSFVTQMLLQPDGKILVAGGFGSYNGDNAVPNFVARLNTDGSLDASFNPGWSGQSGTGNSTTAIALQPDGRILIAGNFAGYTDPLLNRVGPSKDVLRLNANGSVDGSFQLTEVTRTSLNGAYGYPKALVLQPDGKVLVGGVYSYYLNNVPIADGIVRLNSDGSVDTGFNAGGVGLGGGTIVETIAQQPDGRILVGGYFTSHNGNANVPDNMIRLNANGSWDPSFTPSGVDLQGNSIVEVINVQTDRKILIGGRFVHSALNTSFPERLARLQSNGSLDASFNPGGSGIGPSIVLAVVNKPNGQILAGGEFYTYNGNAAAPDFLLDLTANGALVPPPGPVAGVTYAWSNGSTGPTLAVTQPGSYAVTATDPASGCQATSNAVVVTACAQDLVISNTASVPAGTYRNITVTGTGVATLLGNVVVTGGLRVETGGQLSSGCFGVSGPGTFTVAPGATLAICSPQGLSTTPGTGAVQTTGPRELSGLASYRFNGTGAQVTGNGLPGTVAELIVDNAAGLTLTQGLQVAQRVLLLSGDVTLNGQALTLLSSPTGTALVVNTGAGQVNGNTAAVQRYIDPSANPVRGYRHLSPPVSGATVAGLATSGFTPEVRQANAYNSSPSPGTVTPFPTVFAYDQARLATVVNAYAPFDRGFVVPTGLSAPLAVGRGYVVNAPGGQTFTFRGQLTSGDRQLALARNPATNANAGAAGWQLVGNPYPAPLDYARVAPGDRTGLEPAMYVFESSGPYMGSYRAYVNGVGNSLVGSSQGFFVRVRADQTAGSLTFRNAQRVTTYATQVAVRRPALDPRPLVRVELRGASGPADVLVAYAEGGASPAFEAPFDASKLVNPSGLNLASLAASGEALAIDGRPAFVAGTALALSVGVPAAGTYRLTALALDQLPAGLEPYLTDAATGQSVNLRQQASYAFSVTAAQALASSLGRFTLRFDSRSVLATSGALPAAAISVYPNPAHARFAVVVPAVPGATQVHADLLNALGQVVRRQQAALAATGARLDMDAANLAAGVYTLRVQVGATTLAKRIVIQ</sequence>
<evidence type="ECO:0000259" key="2">
    <source>
        <dbReference type="Pfam" id="PF18962"/>
    </source>
</evidence>
<dbReference type="Proteomes" id="UP000597617">
    <property type="component" value="Unassembled WGS sequence"/>
</dbReference>
<dbReference type="NCBIfam" id="TIGR02608">
    <property type="entry name" value="delta_60_rpt"/>
    <property type="match status" value="6"/>
</dbReference>
<dbReference type="RefSeq" id="WP_196284245.1">
    <property type="nucleotide sequence ID" value="NZ_JADQDQ010000021.1"/>
</dbReference>
<dbReference type="NCBIfam" id="TIGR04183">
    <property type="entry name" value="Por_Secre_tail"/>
    <property type="match status" value="1"/>
</dbReference>
<protein>
    <submittedName>
        <fullName evidence="3">T9SS type A sorting domain-containing protein</fullName>
    </submittedName>
</protein>
<dbReference type="SUPFAM" id="SSF101898">
    <property type="entry name" value="NHL repeat"/>
    <property type="match status" value="1"/>
</dbReference>
<dbReference type="Gene3D" id="2.80.10.50">
    <property type="match status" value="4"/>
</dbReference>
<dbReference type="Pfam" id="PF17164">
    <property type="entry name" value="DUF5122"/>
    <property type="match status" value="6"/>
</dbReference>
<accession>A0ABS0INE7</accession>
<dbReference type="InterPro" id="IPR013431">
    <property type="entry name" value="Delta_60_rpt"/>
</dbReference>